<dbReference type="GO" id="GO:0016491">
    <property type="term" value="F:oxidoreductase activity"/>
    <property type="evidence" value="ECO:0007669"/>
    <property type="project" value="UniProtKB-KW"/>
</dbReference>
<dbReference type="RefSeq" id="WP_334123150.1">
    <property type="nucleotide sequence ID" value="NZ_CP125942.1"/>
</dbReference>
<evidence type="ECO:0000313" key="4">
    <source>
        <dbReference type="Proteomes" id="UP001486888"/>
    </source>
</evidence>
<sequence>MKPTALVTGASSGIGFRIAQQLATRGYDIIGVGASDRILELPQKLPGTTVIPLRADLTDREQVDGLWREFEQLGRPLNVAALNAGASLGGAFIDTDIEDELRLLALNVTSQVILAKHISRAMVAQRSGRILITTSLSATTPTPYESIYGPTRSFMYSFAQGLREELREHGVSVTALLPGATATEFHDRAGMQQTKFGDNSWKNDPELVAKLGVEALFSGRDHVIGGDRGTRWAALRNKFSSEESKAKRFAQDSKPDERD</sequence>
<evidence type="ECO:0000256" key="1">
    <source>
        <dbReference type="ARBA" id="ARBA00006484"/>
    </source>
</evidence>
<dbReference type="EMBL" id="CP125942">
    <property type="protein sequence ID" value="XAO44884.1"/>
    <property type="molecule type" value="Genomic_DNA"/>
</dbReference>
<dbReference type="PRINTS" id="PR00081">
    <property type="entry name" value="GDHRDH"/>
</dbReference>
<accession>A0AAU6WB22</accession>
<dbReference type="Proteomes" id="UP001486888">
    <property type="component" value="Chromosome"/>
</dbReference>
<gene>
    <name evidence="3" type="ORF">QMQ05_11000</name>
</gene>
<dbReference type="SUPFAM" id="SSF51735">
    <property type="entry name" value="NAD(P)-binding Rossmann-fold domains"/>
    <property type="match status" value="1"/>
</dbReference>
<keyword evidence="4" id="KW-1185">Reference proteome</keyword>
<comment type="similarity">
    <text evidence="1">Belongs to the short-chain dehydrogenases/reductases (SDR) family.</text>
</comment>
<keyword evidence="2" id="KW-0560">Oxidoreductase</keyword>
<dbReference type="InterPro" id="IPR002347">
    <property type="entry name" value="SDR_fam"/>
</dbReference>
<dbReference type="PANTHER" id="PTHR42901:SF1">
    <property type="entry name" value="ALCOHOL DEHYDROGENASE"/>
    <property type="match status" value="1"/>
</dbReference>
<protein>
    <submittedName>
        <fullName evidence="3">SDR family NAD(P)-dependent oxidoreductase</fullName>
    </submittedName>
</protein>
<dbReference type="CDD" id="cd05233">
    <property type="entry name" value="SDR_c"/>
    <property type="match status" value="1"/>
</dbReference>
<dbReference type="KEGG" id="gey:QMQ05_11000"/>
<name>A0AAU6WB22_9MICC</name>
<reference evidence="3 4" key="1">
    <citation type="submission" date="2023-05" db="EMBL/GenBank/DDBJ databases">
        <title>Glutamicibacter sp. B1, complete genome.</title>
        <authorList>
            <person name="Long Y.H."/>
            <person name="Fang T."/>
            <person name="Li X.Y."/>
        </authorList>
    </citation>
    <scope>NUCLEOTIDE SEQUENCE [LARGE SCALE GENOMIC DNA]</scope>
    <source>
        <strain evidence="3 4">B1</strain>
    </source>
</reference>
<dbReference type="InterPro" id="IPR036291">
    <property type="entry name" value="NAD(P)-bd_dom_sf"/>
</dbReference>
<organism evidence="3 4">
    <name type="scientific">Glutamicibacter ectropisis</name>
    <dbReference type="NCBI Taxonomy" id="3046593"/>
    <lineage>
        <taxon>Bacteria</taxon>
        <taxon>Bacillati</taxon>
        <taxon>Actinomycetota</taxon>
        <taxon>Actinomycetes</taxon>
        <taxon>Micrococcales</taxon>
        <taxon>Micrococcaceae</taxon>
        <taxon>Glutamicibacter</taxon>
    </lineage>
</organism>
<evidence type="ECO:0000313" key="3">
    <source>
        <dbReference type="EMBL" id="XAO44884.1"/>
    </source>
</evidence>
<proteinExistence type="inferred from homology"/>
<dbReference type="PANTHER" id="PTHR42901">
    <property type="entry name" value="ALCOHOL DEHYDROGENASE"/>
    <property type="match status" value="1"/>
</dbReference>
<dbReference type="Gene3D" id="3.40.50.720">
    <property type="entry name" value="NAD(P)-binding Rossmann-like Domain"/>
    <property type="match status" value="1"/>
</dbReference>
<evidence type="ECO:0000256" key="2">
    <source>
        <dbReference type="ARBA" id="ARBA00023002"/>
    </source>
</evidence>
<dbReference type="Pfam" id="PF00106">
    <property type="entry name" value="adh_short"/>
    <property type="match status" value="1"/>
</dbReference>
<dbReference type="AlphaFoldDB" id="A0AAU6WB22"/>